<name>A0A351U1U9_9BACT</name>
<protein>
    <recommendedName>
        <fullName evidence="4">Cell division protein ZapB</fullName>
    </recommendedName>
</protein>
<proteinExistence type="predicted"/>
<feature type="coiled-coil region" evidence="1">
    <location>
        <begin position="9"/>
        <end position="71"/>
    </location>
</feature>
<organism evidence="2 3">
    <name type="scientific">Syntrophorhabdus aromaticivorans</name>
    <dbReference type="NCBI Taxonomy" id="328301"/>
    <lineage>
        <taxon>Bacteria</taxon>
        <taxon>Pseudomonadati</taxon>
        <taxon>Thermodesulfobacteriota</taxon>
        <taxon>Syntrophorhabdia</taxon>
        <taxon>Syntrophorhabdales</taxon>
        <taxon>Syntrophorhabdaceae</taxon>
        <taxon>Syntrophorhabdus</taxon>
    </lineage>
</organism>
<dbReference type="STRING" id="909663.GCA_000512235_00061"/>
<evidence type="ECO:0000256" key="1">
    <source>
        <dbReference type="SAM" id="Coils"/>
    </source>
</evidence>
<comment type="caution">
    <text evidence="2">The sequence shown here is derived from an EMBL/GenBank/DDBJ whole genome shotgun (WGS) entry which is preliminary data.</text>
</comment>
<dbReference type="EMBL" id="JAAYEE010000316">
    <property type="protein sequence ID" value="NLW36885.1"/>
    <property type="molecule type" value="Genomic_DNA"/>
</dbReference>
<accession>A0A351U1U9</accession>
<evidence type="ECO:0008006" key="4">
    <source>
        <dbReference type="Google" id="ProtNLM"/>
    </source>
</evidence>
<evidence type="ECO:0000313" key="2">
    <source>
        <dbReference type="EMBL" id="NLW36885.1"/>
    </source>
</evidence>
<dbReference type="Proteomes" id="UP000777265">
    <property type="component" value="Unassembled WGS sequence"/>
</dbReference>
<reference evidence="2" key="2">
    <citation type="submission" date="2020-01" db="EMBL/GenBank/DDBJ databases">
        <authorList>
            <person name="Campanaro S."/>
        </authorList>
    </citation>
    <scope>NUCLEOTIDE SEQUENCE</scope>
    <source>
        <strain evidence="2">AS06rmzACSIP_7</strain>
    </source>
</reference>
<dbReference type="AlphaFoldDB" id="A0A351U1U9"/>
<evidence type="ECO:0000313" key="3">
    <source>
        <dbReference type="Proteomes" id="UP000777265"/>
    </source>
</evidence>
<sequence length="77" mass="9058">MELFNEDKISELEQKIDTLITSYVGMKEEHEKLLLRAKDLETENTELKTRIADARAERELLIEKVTKIIEKVEKVEV</sequence>
<keyword evidence="1" id="KW-0175">Coiled coil</keyword>
<reference evidence="2" key="1">
    <citation type="journal article" date="2020" name="Biotechnol. Biofuels">
        <title>New insights from the biogas microbiome by comprehensive genome-resolved metagenomics of nearly 1600 species originating from multiple anaerobic digesters.</title>
        <authorList>
            <person name="Campanaro S."/>
            <person name="Treu L."/>
            <person name="Rodriguez-R L.M."/>
            <person name="Kovalovszki A."/>
            <person name="Ziels R.M."/>
            <person name="Maus I."/>
            <person name="Zhu X."/>
            <person name="Kougias P.G."/>
            <person name="Basile A."/>
            <person name="Luo G."/>
            <person name="Schluter A."/>
            <person name="Konstantinidis K.T."/>
            <person name="Angelidaki I."/>
        </authorList>
    </citation>
    <scope>NUCLEOTIDE SEQUENCE</scope>
    <source>
        <strain evidence="2">AS06rmzACSIP_7</strain>
    </source>
</reference>
<dbReference type="Gene3D" id="1.20.5.340">
    <property type="match status" value="1"/>
</dbReference>
<gene>
    <name evidence="2" type="ORF">GXY80_15635</name>
</gene>